<name>A0A644T156_9ZZZZ</name>
<comment type="caution">
    <text evidence="1">The sequence shown here is derived from an EMBL/GenBank/DDBJ whole genome shotgun (WGS) entry which is preliminary data.</text>
</comment>
<sequence length="91" mass="10499">MDIIDNVRVIAQQGITQEEIESVLAEEKKIWAEKGRVLGEIQLDINGDEIVVKAYERSPIKRVRRITGYLSTEEKFNDAKQAELMARKVHF</sequence>
<dbReference type="GO" id="GO:0008998">
    <property type="term" value="F:ribonucleoside-triphosphate reductase (thioredoxin) activity"/>
    <property type="evidence" value="ECO:0007669"/>
    <property type="project" value="InterPro"/>
</dbReference>
<protein>
    <submittedName>
        <fullName evidence="1">Uncharacterized protein</fullName>
    </submittedName>
</protein>
<dbReference type="EMBL" id="VSSQ01000012">
    <property type="protein sequence ID" value="MPL60635.1"/>
    <property type="molecule type" value="Genomic_DNA"/>
</dbReference>
<gene>
    <name evidence="1" type="ORF">SDC9_06196</name>
</gene>
<reference evidence="1" key="1">
    <citation type="submission" date="2019-08" db="EMBL/GenBank/DDBJ databases">
        <authorList>
            <person name="Kucharzyk K."/>
            <person name="Murdoch R.W."/>
            <person name="Higgins S."/>
            <person name="Loffler F."/>
        </authorList>
    </citation>
    <scope>NUCLEOTIDE SEQUENCE</scope>
</reference>
<dbReference type="GO" id="GO:0006260">
    <property type="term" value="P:DNA replication"/>
    <property type="evidence" value="ECO:0007669"/>
    <property type="project" value="InterPro"/>
</dbReference>
<dbReference type="AlphaFoldDB" id="A0A644T156"/>
<proteinExistence type="predicted"/>
<accession>A0A644T156</accession>
<organism evidence="1">
    <name type="scientific">bioreactor metagenome</name>
    <dbReference type="NCBI Taxonomy" id="1076179"/>
    <lineage>
        <taxon>unclassified sequences</taxon>
        <taxon>metagenomes</taxon>
        <taxon>ecological metagenomes</taxon>
    </lineage>
</organism>
<evidence type="ECO:0000313" key="1">
    <source>
        <dbReference type="EMBL" id="MPL60635.1"/>
    </source>
</evidence>